<dbReference type="Proteomes" id="UP000183063">
    <property type="component" value="Unassembled WGS sequence"/>
</dbReference>
<dbReference type="OrthoDB" id="7907231at2"/>
<dbReference type="EMBL" id="FNXB01000042">
    <property type="protein sequence ID" value="SEI16920.1"/>
    <property type="molecule type" value="Genomic_DNA"/>
</dbReference>
<proteinExistence type="predicted"/>
<evidence type="ECO:0000313" key="4">
    <source>
        <dbReference type="Proteomes" id="UP000198939"/>
    </source>
</evidence>
<evidence type="ECO:0000313" key="2">
    <source>
        <dbReference type="EMBL" id="SEP00270.1"/>
    </source>
</evidence>
<name>A0A1H8UAL2_9HYPH</name>
<dbReference type="EMBL" id="FOCV01000033">
    <property type="protein sequence ID" value="SEP00270.1"/>
    <property type="molecule type" value="Genomic_DNA"/>
</dbReference>
<sequence>MNEIVDQIAARVGIPAEVAEKALGMMLGFLQREAADGPVAKMIEAIPGASDLVAKYNGEGEGGGGGILGSIMGALGGGGIMALGQQLMSEGLGMGEITTLAKETIAIAEQHAGKEVVDEVVGSVPGLSQFV</sequence>
<keyword evidence="4" id="KW-1185">Reference proteome</keyword>
<protein>
    <recommendedName>
        <fullName evidence="5">DUF937 domain-containing protein</fullName>
    </recommendedName>
</protein>
<evidence type="ECO:0008006" key="5">
    <source>
        <dbReference type="Google" id="ProtNLM"/>
    </source>
</evidence>
<reference evidence="2 4" key="3">
    <citation type="submission" date="2016-10" db="EMBL/GenBank/DDBJ databases">
        <authorList>
            <person name="Varghese N."/>
            <person name="Submissions S."/>
        </authorList>
    </citation>
    <scope>NUCLEOTIDE SEQUENCE [LARGE SCALE GENOMIC DNA]</scope>
    <source>
        <strain evidence="2 4">CGMCC 1.7071</strain>
    </source>
</reference>
<reference evidence="3" key="2">
    <citation type="submission" date="2016-10" db="EMBL/GenBank/DDBJ databases">
        <authorList>
            <person name="Wibberg D."/>
        </authorList>
    </citation>
    <scope>NUCLEOTIDE SEQUENCE [LARGE SCALE GENOMIC DNA]</scope>
</reference>
<organism evidence="1 3">
    <name type="scientific">Rhizobium tibeticum</name>
    <dbReference type="NCBI Taxonomy" id="501024"/>
    <lineage>
        <taxon>Bacteria</taxon>
        <taxon>Pseudomonadati</taxon>
        <taxon>Pseudomonadota</taxon>
        <taxon>Alphaproteobacteria</taxon>
        <taxon>Hyphomicrobiales</taxon>
        <taxon>Rhizobiaceae</taxon>
        <taxon>Rhizobium/Agrobacterium group</taxon>
        <taxon>Rhizobium</taxon>
    </lineage>
</organism>
<gene>
    <name evidence="1" type="ORF">RTCCBAU85039_5518</name>
    <name evidence="2" type="ORF">SAMN05216228_10336</name>
</gene>
<dbReference type="AlphaFoldDB" id="A0A1H8UAL2"/>
<dbReference type="Proteomes" id="UP000198939">
    <property type="component" value="Unassembled WGS sequence"/>
</dbReference>
<evidence type="ECO:0000313" key="1">
    <source>
        <dbReference type="EMBL" id="SEI16920.1"/>
    </source>
</evidence>
<accession>A0A1H8UAL2</accession>
<evidence type="ECO:0000313" key="3">
    <source>
        <dbReference type="Proteomes" id="UP000183063"/>
    </source>
</evidence>
<reference evidence="1" key="1">
    <citation type="submission" date="2016-10" db="EMBL/GenBank/DDBJ databases">
        <authorList>
            <person name="de Groot N.N."/>
        </authorList>
    </citation>
    <scope>NUCLEOTIDE SEQUENCE [LARGE SCALE GENOMIC DNA]</scope>
    <source>
        <strain evidence="1">CCBAU85039</strain>
    </source>
</reference>
<dbReference type="STRING" id="501024.RTCCBAU85039_5518"/>
<dbReference type="RefSeq" id="WP_024317911.1">
    <property type="nucleotide sequence ID" value="NZ_FNXB01000042.1"/>
</dbReference>